<proteinExistence type="predicted"/>
<name>A0AAW1RAU5_9CHLO</name>
<feature type="compositionally biased region" description="Pro residues" evidence="1">
    <location>
        <begin position="456"/>
        <end position="468"/>
    </location>
</feature>
<protein>
    <submittedName>
        <fullName evidence="3">Uncharacterized protein</fullName>
    </submittedName>
</protein>
<evidence type="ECO:0000256" key="1">
    <source>
        <dbReference type="SAM" id="MobiDB-lite"/>
    </source>
</evidence>
<accession>A0AAW1RAU5</accession>
<sequence length="512" mass="57045">MRFRCMSINCSGTTTSSRTKCQWCSDLLGSVKSLQEETRVMAGRDRGERIETPRPAASAATEHAQYSIYELVVEAQKKTDKLHQEVSSKATDVTRREQCLEAEKRAFQEKESHITLLEKLIQQQASPPIKTILVAFVSGAISAVLLVYLTHVFKWFSRRQLETYNNLSCAGISANNTALFSQSVRRCTNQIKAKSAKDTGMPYVDGFCLTCDGKAICGPLGADVYLDHAFLFHSMLQADTELEIKDYQQQIAASKLHIRELWMVQFNIATFTCPAVMVASRNDEGHKLANMQVRGGESAEGDFQPFQFIYTACPFSQKFKAGQGQGCCPEHVGDYEDLMLNHVQLGQEYDRVCSTQVDKEEFFDIYNDVRSAFIQSEGQQHFTGLVQKRMEKKRPTYLMPAPPPPARSGLTDQQKDAILQQRKRKAETASRSEASKLRALLTAGDIPGEGEVDKPQPQPQPQPQPPAGHVPDTGAVPVDAGSDSEPQTKKTKKSKKSSSKKSSGMREIRNLM</sequence>
<keyword evidence="2" id="KW-0472">Membrane</keyword>
<feature type="region of interest" description="Disordered" evidence="1">
    <location>
        <begin position="446"/>
        <end position="512"/>
    </location>
</feature>
<keyword evidence="2" id="KW-0812">Transmembrane</keyword>
<dbReference type="Proteomes" id="UP001438707">
    <property type="component" value="Unassembled WGS sequence"/>
</dbReference>
<dbReference type="EMBL" id="JALJOS010000015">
    <property type="protein sequence ID" value="KAK9830698.1"/>
    <property type="molecule type" value="Genomic_DNA"/>
</dbReference>
<dbReference type="AlphaFoldDB" id="A0AAW1RAU5"/>
<feature type="transmembrane region" description="Helical" evidence="2">
    <location>
        <begin position="132"/>
        <end position="153"/>
    </location>
</feature>
<keyword evidence="4" id="KW-1185">Reference proteome</keyword>
<evidence type="ECO:0000256" key="2">
    <source>
        <dbReference type="SAM" id="Phobius"/>
    </source>
</evidence>
<evidence type="ECO:0000313" key="4">
    <source>
        <dbReference type="Proteomes" id="UP001438707"/>
    </source>
</evidence>
<gene>
    <name evidence="3" type="ORF">WJX74_003065</name>
</gene>
<feature type="compositionally biased region" description="Basic residues" evidence="1">
    <location>
        <begin position="489"/>
        <end position="499"/>
    </location>
</feature>
<feature type="region of interest" description="Disordered" evidence="1">
    <location>
        <begin position="393"/>
        <end position="412"/>
    </location>
</feature>
<keyword evidence="2" id="KW-1133">Transmembrane helix</keyword>
<reference evidence="3 4" key="1">
    <citation type="journal article" date="2024" name="Nat. Commun.">
        <title>Phylogenomics reveals the evolutionary origins of lichenization in chlorophyte algae.</title>
        <authorList>
            <person name="Puginier C."/>
            <person name="Libourel C."/>
            <person name="Otte J."/>
            <person name="Skaloud P."/>
            <person name="Haon M."/>
            <person name="Grisel S."/>
            <person name="Petersen M."/>
            <person name="Berrin J.G."/>
            <person name="Delaux P.M."/>
            <person name="Dal Grande F."/>
            <person name="Keller J."/>
        </authorList>
    </citation>
    <scope>NUCLEOTIDE SEQUENCE [LARGE SCALE GENOMIC DNA]</scope>
    <source>
        <strain evidence="3 4">SAG 2145</strain>
    </source>
</reference>
<evidence type="ECO:0000313" key="3">
    <source>
        <dbReference type="EMBL" id="KAK9830698.1"/>
    </source>
</evidence>
<comment type="caution">
    <text evidence="3">The sequence shown here is derived from an EMBL/GenBank/DDBJ whole genome shotgun (WGS) entry which is preliminary data.</text>
</comment>
<organism evidence="3 4">
    <name type="scientific">Apatococcus lobatus</name>
    <dbReference type="NCBI Taxonomy" id="904363"/>
    <lineage>
        <taxon>Eukaryota</taxon>
        <taxon>Viridiplantae</taxon>
        <taxon>Chlorophyta</taxon>
        <taxon>core chlorophytes</taxon>
        <taxon>Trebouxiophyceae</taxon>
        <taxon>Chlorellales</taxon>
        <taxon>Chlorellaceae</taxon>
        <taxon>Apatococcus</taxon>
    </lineage>
</organism>